<keyword evidence="2" id="KW-0479">Metal-binding</keyword>
<evidence type="ECO:0000256" key="1">
    <source>
        <dbReference type="ARBA" id="ARBA00004123"/>
    </source>
</evidence>
<dbReference type="GO" id="GO:0005634">
    <property type="term" value="C:nucleus"/>
    <property type="evidence" value="ECO:0007669"/>
    <property type="project" value="UniProtKB-SubCell"/>
</dbReference>
<dbReference type="Proteomes" id="UP000308092">
    <property type="component" value="Unassembled WGS sequence"/>
</dbReference>
<dbReference type="CDD" id="cd12148">
    <property type="entry name" value="fungal_TF_MHR"/>
    <property type="match status" value="1"/>
</dbReference>
<evidence type="ECO:0000256" key="7">
    <source>
        <dbReference type="ARBA" id="ARBA00023163"/>
    </source>
</evidence>
<dbReference type="VEuPathDB" id="FungiDB:EYZ11_010540"/>
<dbReference type="Pfam" id="PF04082">
    <property type="entry name" value="Fungal_trans"/>
    <property type="match status" value="1"/>
</dbReference>
<dbReference type="AlphaFoldDB" id="A0A4S3J5E4"/>
<dbReference type="OrthoDB" id="10018191at2759"/>
<dbReference type="PANTHER" id="PTHR40626">
    <property type="entry name" value="MIP31509P"/>
    <property type="match status" value="1"/>
</dbReference>
<protein>
    <recommendedName>
        <fullName evidence="9">Xylanolytic transcriptional activator regulatory domain-containing protein</fullName>
    </recommendedName>
</protein>
<comment type="subcellular location">
    <subcellularLocation>
        <location evidence="1">Nucleus</location>
    </subcellularLocation>
</comment>
<keyword evidence="7" id="KW-0804">Transcription</keyword>
<evidence type="ECO:0000256" key="5">
    <source>
        <dbReference type="ARBA" id="ARBA00022833"/>
    </source>
</evidence>
<reference evidence="11 12" key="1">
    <citation type="submission" date="2019-03" db="EMBL/GenBank/DDBJ databases">
        <title>The genome sequence of a newly discovered highly antifungal drug resistant Aspergillus species, Aspergillus tanneri NIH 1004.</title>
        <authorList>
            <person name="Mounaud S."/>
            <person name="Singh I."/>
            <person name="Joardar V."/>
            <person name="Pakala S."/>
            <person name="Pakala S."/>
            <person name="Venepally P."/>
            <person name="Hoover J."/>
            <person name="Nierman W."/>
            <person name="Chung J."/>
            <person name="Losada L."/>
        </authorList>
    </citation>
    <scope>NUCLEOTIDE SEQUENCE [LARGE SCALE GENOMIC DNA]</scope>
    <source>
        <strain evidence="11 12">NIH1004</strain>
    </source>
</reference>
<reference evidence="10 13" key="2">
    <citation type="submission" date="2019-08" db="EMBL/GenBank/DDBJ databases">
        <title>The genome sequence of a newly discovered highly antifungal drug resistant Aspergillus species, Aspergillus tanneri NIH 1004.</title>
        <authorList>
            <person name="Mounaud S."/>
            <person name="Singh I."/>
            <person name="Joardar V."/>
            <person name="Pakala S."/>
            <person name="Pakala S."/>
            <person name="Venepally P."/>
            <person name="Chung J.K."/>
            <person name="Losada L."/>
            <person name="Nierman W.C."/>
        </authorList>
    </citation>
    <scope>NUCLEOTIDE SEQUENCE [LARGE SCALE GENOMIC DNA]</scope>
    <source>
        <strain evidence="10 13">NIH1004</strain>
    </source>
</reference>
<dbReference type="PANTHER" id="PTHR40626:SF7">
    <property type="entry name" value="TRANSCRIPTION FACTOR, PUTATIVE (AFU_ORTHOLOGUE AFUA_1G04110)-RELATED"/>
    <property type="match status" value="1"/>
</dbReference>
<dbReference type="InterPro" id="IPR051059">
    <property type="entry name" value="VerF-like"/>
</dbReference>
<feature type="domain" description="Xylanolytic transcriptional activator regulatory" evidence="9">
    <location>
        <begin position="94"/>
        <end position="296"/>
    </location>
</feature>
<keyword evidence="5" id="KW-0862">Zinc</keyword>
<keyword evidence="4" id="KW-0863">Zinc-finger</keyword>
<evidence type="ECO:0000256" key="8">
    <source>
        <dbReference type="ARBA" id="ARBA00023242"/>
    </source>
</evidence>
<sequence>MKSANQFLPIDLVNGLAEQQIQPLGRDISSPVEDVVQREWFTYTGSSRSGLLTPDISSEQTQVDETYRANLEAKLQHHVPIFPLPSTDFLNICIQAYFTKFHPLFPVIHAPTFRPSANRSLLLLSICSMGSLIVGLSHAKAQGVKIFETLNKAILASWEGIMSGRGAEVTPMIQAALIGQTFGLLSGRQKDLFIAQTFHGTLLAWARRYQMFKSRKPSDCISLEDLSRHPQSAWRTWVQAEEQNRIAAALHIHDIEFADLFVTDTYLRHTVSKRPTLCDDELWAATTAEEWSKLMAHHLTSSQIAENGGALRKATPRLNAYLELEGIVASVVESRSLILDTDKSEELANHVTPTLIRFYTAHIKSQPKQYDKFCLLALWHSIFISITANIDYLELAIGKEDSRLANSTLITEYLRTWANSPSGQRAAFHAVLILSHLEQVALATETPIHIPRVIFRAAIAWFCYTKYQDNSEPPQLQEIRIVQFPELNEMSINGQKVLSEARGSRLERSVMAESSTLCEFIDLLQRMGHWALSKRLAGILNLLLPDIDVEER</sequence>
<evidence type="ECO:0000313" key="10">
    <source>
        <dbReference type="EMBL" id="KAA8649390.1"/>
    </source>
</evidence>
<dbReference type="GO" id="GO:0000785">
    <property type="term" value="C:chromatin"/>
    <property type="evidence" value="ECO:0007669"/>
    <property type="project" value="TreeGrafter"/>
</dbReference>
<evidence type="ECO:0000256" key="3">
    <source>
        <dbReference type="ARBA" id="ARBA00022737"/>
    </source>
</evidence>
<dbReference type="GeneID" id="54327993"/>
<dbReference type="GO" id="GO:0000981">
    <property type="term" value="F:DNA-binding transcription factor activity, RNA polymerase II-specific"/>
    <property type="evidence" value="ECO:0007669"/>
    <property type="project" value="InterPro"/>
</dbReference>
<evidence type="ECO:0000313" key="11">
    <source>
        <dbReference type="EMBL" id="THC89995.1"/>
    </source>
</evidence>
<gene>
    <name evidence="10" type="ORF">ATNIH1004_005291</name>
    <name evidence="11" type="ORF">EYZ11_010540</name>
</gene>
<dbReference type="GO" id="GO:0008270">
    <property type="term" value="F:zinc ion binding"/>
    <property type="evidence" value="ECO:0007669"/>
    <property type="project" value="UniProtKB-KW"/>
</dbReference>
<accession>A0A4S3J5E4</accession>
<organism evidence="11 12">
    <name type="scientific">Aspergillus tanneri</name>
    <dbReference type="NCBI Taxonomy" id="1220188"/>
    <lineage>
        <taxon>Eukaryota</taxon>
        <taxon>Fungi</taxon>
        <taxon>Dikarya</taxon>
        <taxon>Ascomycota</taxon>
        <taxon>Pezizomycotina</taxon>
        <taxon>Eurotiomycetes</taxon>
        <taxon>Eurotiomycetidae</taxon>
        <taxon>Eurotiales</taxon>
        <taxon>Aspergillaceae</taxon>
        <taxon>Aspergillus</taxon>
        <taxon>Aspergillus subgen. Circumdati</taxon>
    </lineage>
</organism>
<dbReference type="GO" id="GO:0000978">
    <property type="term" value="F:RNA polymerase II cis-regulatory region sequence-specific DNA binding"/>
    <property type="evidence" value="ECO:0007669"/>
    <property type="project" value="InterPro"/>
</dbReference>
<evidence type="ECO:0000259" key="9">
    <source>
        <dbReference type="Pfam" id="PF04082"/>
    </source>
</evidence>
<comment type="caution">
    <text evidence="11">The sequence shown here is derived from an EMBL/GenBank/DDBJ whole genome shotgun (WGS) entry which is preliminary data.</text>
</comment>
<proteinExistence type="predicted"/>
<dbReference type="EMBL" id="QUQM01000003">
    <property type="protein sequence ID" value="KAA8649390.1"/>
    <property type="molecule type" value="Genomic_DNA"/>
</dbReference>
<dbReference type="GO" id="GO:0006351">
    <property type="term" value="P:DNA-templated transcription"/>
    <property type="evidence" value="ECO:0007669"/>
    <property type="project" value="InterPro"/>
</dbReference>
<dbReference type="STRING" id="1220188.A0A4S3J5E4"/>
<evidence type="ECO:0000313" key="13">
    <source>
        <dbReference type="Proteomes" id="UP000324241"/>
    </source>
</evidence>
<evidence type="ECO:0000256" key="6">
    <source>
        <dbReference type="ARBA" id="ARBA00023015"/>
    </source>
</evidence>
<dbReference type="EMBL" id="SOSA01000574">
    <property type="protein sequence ID" value="THC89995.1"/>
    <property type="molecule type" value="Genomic_DNA"/>
</dbReference>
<dbReference type="RefSeq" id="XP_033428751.1">
    <property type="nucleotide sequence ID" value="XM_033569945.1"/>
</dbReference>
<keyword evidence="3" id="KW-0677">Repeat</keyword>
<dbReference type="InterPro" id="IPR007219">
    <property type="entry name" value="XnlR_reg_dom"/>
</dbReference>
<dbReference type="Proteomes" id="UP000324241">
    <property type="component" value="Unassembled WGS sequence"/>
</dbReference>
<keyword evidence="12" id="KW-1185">Reference proteome</keyword>
<evidence type="ECO:0000256" key="4">
    <source>
        <dbReference type="ARBA" id="ARBA00022771"/>
    </source>
</evidence>
<keyword evidence="8" id="KW-0539">Nucleus</keyword>
<name>A0A4S3J5E4_9EURO</name>
<evidence type="ECO:0000256" key="2">
    <source>
        <dbReference type="ARBA" id="ARBA00022723"/>
    </source>
</evidence>
<keyword evidence="6" id="KW-0805">Transcription regulation</keyword>
<evidence type="ECO:0000313" key="12">
    <source>
        <dbReference type="Proteomes" id="UP000308092"/>
    </source>
</evidence>